<dbReference type="PRINTS" id="PR00105">
    <property type="entry name" value="C5METTRFRASE"/>
</dbReference>
<dbReference type="InterPro" id="IPR036390">
    <property type="entry name" value="WH_DNA-bd_sf"/>
</dbReference>
<evidence type="ECO:0000313" key="24">
    <source>
        <dbReference type="Proteomes" id="UP000229976"/>
    </source>
</evidence>
<proteinExistence type="inferred from homology"/>
<dbReference type="Proteomes" id="UP000229976">
    <property type="component" value="Unassembled WGS sequence"/>
</dbReference>
<dbReference type="GO" id="GO:0009432">
    <property type="term" value="P:SOS response"/>
    <property type="evidence" value="ECO:0007669"/>
    <property type="project" value="UniProtKB-UniRule"/>
</dbReference>
<dbReference type="Pfam" id="PF01726">
    <property type="entry name" value="LexA_DNA_bind"/>
    <property type="match status" value="1"/>
</dbReference>
<dbReference type="InterPro" id="IPR029063">
    <property type="entry name" value="SAM-dependent_MTases_sf"/>
</dbReference>
<dbReference type="EMBL" id="PCRO01000038">
    <property type="protein sequence ID" value="PIP22587.1"/>
    <property type="molecule type" value="Genomic_DNA"/>
</dbReference>
<dbReference type="Gene3D" id="3.40.50.150">
    <property type="entry name" value="Vaccinia Virus protein VP39"/>
    <property type="match status" value="1"/>
</dbReference>
<evidence type="ECO:0000256" key="3">
    <source>
        <dbReference type="ARBA" id="ARBA00022603"/>
    </source>
</evidence>
<comment type="similarity">
    <text evidence="17 18">Belongs to the class I-like SAM-binding methyltransferase superfamily. C5-methyltransferase family.</text>
</comment>
<evidence type="ECO:0000256" key="14">
    <source>
        <dbReference type="ARBA" id="ARBA00023204"/>
    </source>
</evidence>
<keyword evidence="4 17" id="KW-0808">Transferase</keyword>
<dbReference type="Gene3D" id="3.90.120.10">
    <property type="entry name" value="DNA Methylase, subunit A, domain 2"/>
    <property type="match status" value="1"/>
</dbReference>
<protein>
    <recommendedName>
        <fullName evidence="16">LexA repressor</fullName>
        <ecNumber evidence="16">3.4.21.88</ecNumber>
    </recommendedName>
</protein>
<comment type="catalytic activity">
    <reaction evidence="16">
        <text>Hydrolysis of Ala-|-Gly bond in repressor LexA.</text>
        <dbReference type="EC" id="3.4.21.88"/>
    </reaction>
</comment>
<keyword evidence="3 17" id="KW-0489">Methyltransferase</keyword>
<evidence type="ECO:0000259" key="22">
    <source>
        <dbReference type="Pfam" id="PF01726"/>
    </source>
</evidence>
<dbReference type="SUPFAM" id="SSF53335">
    <property type="entry name" value="S-adenosyl-L-methionine-dependent methyltransferases"/>
    <property type="match status" value="1"/>
</dbReference>
<comment type="similarity">
    <text evidence="1 16 20">Belongs to the peptidase S24 family.</text>
</comment>
<dbReference type="SUPFAM" id="SSF51306">
    <property type="entry name" value="LexA/Signal peptidase"/>
    <property type="match status" value="1"/>
</dbReference>
<dbReference type="PROSITE" id="PS00095">
    <property type="entry name" value="C5_MTASE_2"/>
    <property type="match status" value="1"/>
</dbReference>
<evidence type="ECO:0000256" key="12">
    <source>
        <dbReference type="ARBA" id="ARBA00023125"/>
    </source>
</evidence>
<dbReference type="InterPro" id="IPR006197">
    <property type="entry name" value="Peptidase_S24_LexA"/>
</dbReference>
<feature type="active site" description="For autocatalytic cleavage activity" evidence="16">
    <location>
        <position position="160"/>
    </location>
</feature>
<dbReference type="Pfam" id="PF00717">
    <property type="entry name" value="Peptidase_S24"/>
    <property type="match status" value="1"/>
</dbReference>
<dbReference type="GO" id="GO:0006508">
    <property type="term" value="P:proteolysis"/>
    <property type="evidence" value="ECO:0007669"/>
    <property type="project" value="InterPro"/>
</dbReference>
<dbReference type="InterPro" id="IPR006199">
    <property type="entry name" value="LexA_DNA-bd_dom"/>
</dbReference>
<dbReference type="EC" id="3.4.21.88" evidence="16"/>
<evidence type="ECO:0000256" key="1">
    <source>
        <dbReference type="ARBA" id="ARBA00007484"/>
    </source>
</evidence>
<organism evidence="23 24">
    <name type="scientific">Candidatus Nealsonbacteria bacterium CG23_combo_of_CG06-09_8_20_14_all_39_17</name>
    <dbReference type="NCBI Taxonomy" id="1974722"/>
    <lineage>
        <taxon>Bacteria</taxon>
        <taxon>Candidatus Nealsoniibacteriota</taxon>
    </lineage>
</organism>
<keyword evidence="14 16" id="KW-0234">DNA repair</keyword>
<dbReference type="InterPro" id="IPR050077">
    <property type="entry name" value="LexA_repressor"/>
</dbReference>
<accession>A0A2G9YTN3</accession>
<dbReference type="GO" id="GO:0032259">
    <property type="term" value="P:methylation"/>
    <property type="evidence" value="ECO:0007669"/>
    <property type="project" value="UniProtKB-KW"/>
</dbReference>
<evidence type="ECO:0000256" key="18">
    <source>
        <dbReference type="RuleBase" id="RU000416"/>
    </source>
</evidence>
<dbReference type="InterPro" id="IPR006200">
    <property type="entry name" value="LexA"/>
</dbReference>
<evidence type="ECO:0000256" key="10">
    <source>
        <dbReference type="ARBA" id="ARBA00022813"/>
    </source>
</evidence>
<evidence type="ECO:0000256" key="7">
    <source>
        <dbReference type="ARBA" id="ARBA00022747"/>
    </source>
</evidence>
<feature type="domain" description="Peptidase S24/S26A/S26B/S26C" evidence="21">
    <location>
        <begin position="79"/>
        <end position="193"/>
    </location>
</feature>
<comment type="subunit">
    <text evidence="16">Homodimer.</text>
</comment>
<evidence type="ECO:0000256" key="19">
    <source>
        <dbReference type="RuleBase" id="RU000417"/>
    </source>
</evidence>
<evidence type="ECO:0000256" key="8">
    <source>
        <dbReference type="ARBA" id="ARBA00022763"/>
    </source>
</evidence>
<dbReference type="HAMAP" id="MF_00015">
    <property type="entry name" value="LexA"/>
    <property type="match status" value="1"/>
</dbReference>
<dbReference type="Gene3D" id="2.10.109.10">
    <property type="entry name" value="Umud Fragment, subunit A"/>
    <property type="match status" value="1"/>
</dbReference>
<evidence type="ECO:0000256" key="20">
    <source>
        <dbReference type="RuleBase" id="RU003991"/>
    </source>
</evidence>
<dbReference type="InterPro" id="IPR036286">
    <property type="entry name" value="LexA/Signal_pep-like_sf"/>
</dbReference>
<keyword evidence="15 16" id="KW-0742">SOS response</keyword>
<sequence>MQTLTKKQKRVFNFINDYREENGISPTIEEIRREMKLKAVSTIHEHIDTLKRKGFLLKNMNSTRSIVPKKKIRTIIDIPIVGKIAAGHPIEAIEDFQETIPVLNPAIKNSRDYYALRVVGNSMIGEGIFDGDIVIIKKQSVAKNGQTVVAIIDGNETTLKKLYKEKNRFRLEPRNPSMLPIFRKEVEVRGVVVQIISNISNSPEEKILKKTKRSLKTLDLFAGIGGIRLGFEKAGFNTVFANDFDEQCKLTYDLNFPRSKLVVEDIRKIGMDDLPEFDFLLGGFPCQAFSIAGYRQGFNDEKGRGNLFFDIARIIDARKPEGFLLENVKNLKSHDGGKTFKIIEETLKNLGYHIKAKVLNSMEYGNIPQNRERIYIVGFKNERHSDDFCFPEPKKLTKRIIDLLEKNIPEKYYYNGKPLYEKLKNFVKEEGRVYQWRRQYVRENKSGVCPTLTANMGMGGHNVPIIKDKKGIRKLTPLECARIQGFPESYKLPNISDSALYKQFGNSVSVPVVEAVAKQMMRAMEG</sequence>
<dbReference type="InterPro" id="IPR001525">
    <property type="entry name" value="C5_MeTfrase"/>
</dbReference>
<keyword evidence="5 17" id="KW-0949">S-adenosyl-L-methionine</keyword>
<dbReference type="PROSITE" id="PS51679">
    <property type="entry name" value="SAM_MT_C5"/>
    <property type="match status" value="1"/>
</dbReference>
<dbReference type="GO" id="GO:0009307">
    <property type="term" value="P:DNA restriction-modification system"/>
    <property type="evidence" value="ECO:0007669"/>
    <property type="project" value="UniProtKB-KW"/>
</dbReference>
<keyword evidence="8 16" id="KW-0227">DNA damage</keyword>
<keyword evidence="12 16" id="KW-0238">DNA-binding</keyword>
<reference evidence="23 24" key="1">
    <citation type="submission" date="2017-09" db="EMBL/GenBank/DDBJ databases">
        <title>Depth-based differentiation of microbial function through sediment-hosted aquifers and enrichment of novel symbionts in the deep terrestrial subsurface.</title>
        <authorList>
            <person name="Probst A.J."/>
            <person name="Ladd B."/>
            <person name="Jarett J.K."/>
            <person name="Geller-Mcgrath D.E."/>
            <person name="Sieber C.M."/>
            <person name="Emerson J.B."/>
            <person name="Anantharaman K."/>
            <person name="Thomas B.C."/>
            <person name="Malmstrom R."/>
            <person name="Stieglmeier M."/>
            <person name="Klingl A."/>
            <person name="Woyke T."/>
            <person name="Ryan C.M."/>
            <person name="Banfield J.F."/>
        </authorList>
    </citation>
    <scope>NUCLEOTIDE SEQUENCE [LARGE SCALE GENOMIC DNA]</scope>
    <source>
        <strain evidence="23">CG23_combo_of_CG06-09_8_20_14_all_39_17</strain>
    </source>
</reference>
<evidence type="ECO:0000256" key="17">
    <source>
        <dbReference type="PROSITE-ProRule" id="PRU01016"/>
    </source>
</evidence>
<keyword evidence="11 16" id="KW-0805">Transcription regulation</keyword>
<dbReference type="Gene3D" id="1.10.10.10">
    <property type="entry name" value="Winged helix-like DNA-binding domain superfamily/Winged helix DNA-binding domain"/>
    <property type="match status" value="1"/>
</dbReference>
<gene>
    <name evidence="16" type="primary">lexA</name>
    <name evidence="23" type="ORF">COX37_03185</name>
</gene>
<feature type="domain" description="LexA repressor DNA-binding" evidence="22">
    <location>
        <begin position="1"/>
        <end position="60"/>
    </location>
</feature>
<evidence type="ECO:0000256" key="9">
    <source>
        <dbReference type="ARBA" id="ARBA00022801"/>
    </source>
</evidence>
<dbReference type="GO" id="GO:0003677">
    <property type="term" value="F:DNA binding"/>
    <property type="evidence" value="ECO:0007669"/>
    <property type="project" value="UniProtKB-UniRule"/>
</dbReference>
<evidence type="ECO:0000256" key="13">
    <source>
        <dbReference type="ARBA" id="ARBA00023163"/>
    </source>
</evidence>
<dbReference type="InterPro" id="IPR039418">
    <property type="entry name" value="LexA-like"/>
</dbReference>
<evidence type="ECO:0000256" key="2">
    <source>
        <dbReference type="ARBA" id="ARBA00022491"/>
    </source>
</evidence>
<dbReference type="GO" id="GO:0003886">
    <property type="term" value="F:DNA (cytosine-5-)-methyltransferase activity"/>
    <property type="evidence" value="ECO:0007669"/>
    <property type="project" value="UniProtKB-EC"/>
</dbReference>
<keyword evidence="10 16" id="KW-0068">Autocatalytic cleavage</keyword>
<dbReference type="GO" id="GO:0004252">
    <property type="term" value="F:serine-type endopeptidase activity"/>
    <property type="evidence" value="ECO:0007669"/>
    <property type="project" value="UniProtKB-UniRule"/>
</dbReference>
<evidence type="ECO:0000256" key="11">
    <source>
        <dbReference type="ARBA" id="ARBA00023015"/>
    </source>
</evidence>
<dbReference type="PANTHER" id="PTHR33516">
    <property type="entry name" value="LEXA REPRESSOR"/>
    <property type="match status" value="1"/>
</dbReference>
<keyword evidence="7" id="KW-0680">Restriction system</keyword>
<evidence type="ECO:0000313" key="23">
    <source>
        <dbReference type="EMBL" id="PIP22587.1"/>
    </source>
</evidence>
<keyword evidence="9 16" id="KW-0378">Hydrolase</keyword>
<dbReference type="CDD" id="cd00315">
    <property type="entry name" value="Cyt_C5_DNA_methylase"/>
    <property type="match status" value="1"/>
</dbReference>
<evidence type="ECO:0000259" key="21">
    <source>
        <dbReference type="Pfam" id="PF00717"/>
    </source>
</evidence>
<comment type="caution">
    <text evidence="23">The sequence shown here is derived from an EMBL/GenBank/DDBJ whole genome shotgun (WGS) entry which is preliminary data.</text>
</comment>
<name>A0A2G9YTN3_9BACT</name>
<dbReference type="SUPFAM" id="SSF46785">
    <property type="entry name" value="Winged helix' DNA-binding domain"/>
    <property type="match status" value="1"/>
</dbReference>
<keyword evidence="13 16" id="KW-0804">Transcription</keyword>
<feature type="active site" description="For autocatalytic cleavage activity" evidence="16">
    <location>
        <position position="122"/>
    </location>
</feature>
<evidence type="ECO:0000256" key="6">
    <source>
        <dbReference type="ARBA" id="ARBA00022705"/>
    </source>
</evidence>
<dbReference type="InterPro" id="IPR015927">
    <property type="entry name" value="Peptidase_S24_S26A/B/C"/>
</dbReference>
<evidence type="ECO:0000256" key="4">
    <source>
        <dbReference type="ARBA" id="ARBA00022679"/>
    </source>
</evidence>
<dbReference type="PANTHER" id="PTHR33516:SF2">
    <property type="entry name" value="LEXA REPRESSOR-RELATED"/>
    <property type="match status" value="1"/>
</dbReference>
<dbReference type="NCBIfam" id="TIGR00675">
    <property type="entry name" value="dcm"/>
    <property type="match status" value="1"/>
</dbReference>
<evidence type="ECO:0000256" key="15">
    <source>
        <dbReference type="ARBA" id="ARBA00023236"/>
    </source>
</evidence>
<dbReference type="AlphaFoldDB" id="A0A2G9YTN3"/>
<dbReference type="GO" id="GO:0045892">
    <property type="term" value="P:negative regulation of DNA-templated transcription"/>
    <property type="evidence" value="ECO:0007669"/>
    <property type="project" value="UniProtKB-UniRule"/>
</dbReference>
<dbReference type="PROSITE" id="PS00094">
    <property type="entry name" value="C5_MTASE_1"/>
    <property type="match status" value="1"/>
</dbReference>
<feature type="active site" evidence="17">
    <location>
        <position position="286"/>
    </location>
</feature>
<dbReference type="InterPro" id="IPR031303">
    <property type="entry name" value="C5_meth_CS"/>
</dbReference>
<dbReference type="GO" id="GO:0006281">
    <property type="term" value="P:DNA repair"/>
    <property type="evidence" value="ECO:0007669"/>
    <property type="project" value="UniProtKB-UniRule"/>
</dbReference>
<feature type="DNA-binding region" description="H-T-H motif" evidence="16">
    <location>
        <begin position="28"/>
        <end position="48"/>
    </location>
</feature>
<keyword evidence="6 16" id="KW-0235">DNA replication</keyword>
<dbReference type="InterPro" id="IPR036388">
    <property type="entry name" value="WH-like_DNA-bd_sf"/>
</dbReference>
<dbReference type="CDD" id="cd06529">
    <property type="entry name" value="S24_LexA-like"/>
    <property type="match status" value="1"/>
</dbReference>
<dbReference type="NCBIfam" id="TIGR00498">
    <property type="entry name" value="lexA"/>
    <property type="match status" value="1"/>
</dbReference>
<evidence type="ECO:0000256" key="16">
    <source>
        <dbReference type="HAMAP-Rule" id="MF_00015"/>
    </source>
</evidence>
<comment type="function">
    <text evidence="16">Represses a number of genes involved in the response to DNA damage (SOS response), including recA and lexA. In the presence of single-stranded DNA, RecA interacts with LexA causing an autocatalytic cleavage which disrupts the DNA-binding part of LexA, leading to derepression of the SOS regulon and eventually DNA repair.</text>
</comment>
<evidence type="ECO:0000256" key="5">
    <source>
        <dbReference type="ARBA" id="ARBA00022691"/>
    </source>
</evidence>
<keyword evidence="2 16" id="KW-0678">Repressor</keyword>
<dbReference type="InterPro" id="IPR018117">
    <property type="entry name" value="C5_DNA_meth_AS"/>
</dbReference>
<comment type="catalytic activity">
    <reaction evidence="19">
        <text>a 2'-deoxycytidine in DNA + S-adenosyl-L-methionine = a 5-methyl-2'-deoxycytidine in DNA + S-adenosyl-L-homocysteine + H(+)</text>
        <dbReference type="Rhea" id="RHEA:13681"/>
        <dbReference type="Rhea" id="RHEA-COMP:11369"/>
        <dbReference type="Rhea" id="RHEA-COMP:11370"/>
        <dbReference type="ChEBI" id="CHEBI:15378"/>
        <dbReference type="ChEBI" id="CHEBI:57856"/>
        <dbReference type="ChEBI" id="CHEBI:59789"/>
        <dbReference type="ChEBI" id="CHEBI:85452"/>
        <dbReference type="ChEBI" id="CHEBI:85454"/>
        <dbReference type="EC" id="2.1.1.37"/>
    </reaction>
</comment>
<dbReference type="GO" id="GO:0006260">
    <property type="term" value="P:DNA replication"/>
    <property type="evidence" value="ECO:0007669"/>
    <property type="project" value="UniProtKB-UniRule"/>
</dbReference>
<dbReference type="PRINTS" id="PR00726">
    <property type="entry name" value="LEXASERPTASE"/>
</dbReference>
<feature type="site" description="Cleavage; by autolysis" evidence="16">
    <location>
        <begin position="86"/>
        <end position="87"/>
    </location>
</feature>
<dbReference type="Pfam" id="PF00145">
    <property type="entry name" value="DNA_methylase"/>
    <property type="match status" value="1"/>
</dbReference>